<evidence type="ECO:0000259" key="1">
    <source>
        <dbReference type="Pfam" id="PF01656"/>
    </source>
</evidence>
<evidence type="ECO:0000313" key="5">
    <source>
        <dbReference type="EMBL" id="MBF4475608.1"/>
    </source>
</evidence>
<dbReference type="PANTHER" id="PTHR43384:SF10">
    <property type="entry name" value="ATPASE INVOLVED IN CHROMOSOME PARTITIONING, PARA_MIND FAMILY"/>
    <property type="match status" value="1"/>
</dbReference>
<dbReference type="Pfam" id="PF01656">
    <property type="entry name" value="CbiA"/>
    <property type="match status" value="1"/>
</dbReference>
<reference evidence="2" key="1">
    <citation type="submission" date="2013-12" db="EMBL/GenBank/DDBJ databases">
        <title>The complete genome sequence of Methanobacterium sp. BRM9.</title>
        <authorList>
            <consortium name="Pastoral Greenhouse Gas Research Consortium"/>
            <person name="Kelly W.J."/>
            <person name="Leahy S.C."/>
            <person name="Perry R."/>
            <person name="Li D."/>
            <person name="Altermann E."/>
            <person name="Lambie S.C."/>
            <person name="Attwood G.T."/>
        </authorList>
    </citation>
    <scope>NUCLEOTIDE SEQUENCE [LARGE SCALE GENOMIC DNA]</scope>
    <source>
        <strain evidence="2">BRM9</strain>
    </source>
</reference>
<name>A0A089ZES1_METFO</name>
<dbReference type="Proteomes" id="UP000062768">
    <property type="component" value="Chromosome I"/>
</dbReference>
<evidence type="ECO:0000313" key="3">
    <source>
        <dbReference type="EMBL" id="CEA12889.1"/>
    </source>
</evidence>
<dbReference type="InterPro" id="IPR050625">
    <property type="entry name" value="ParA/MinD_ATPase"/>
</dbReference>
<dbReference type="EMBL" id="JADIIL010000034">
    <property type="protein sequence ID" value="MBF4475608.1"/>
    <property type="molecule type" value="Genomic_DNA"/>
</dbReference>
<keyword evidence="7" id="KW-1185">Reference proteome</keyword>
<dbReference type="RefSeq" id="WP_048072169.1">
    <property type="nucleotide sequence ID" value="NZ_CALCVY010000017.1"/>
</dbReference>
<dbReference type="Proteomes" id="UP000606900">
    <property type="component" value="Unassembled WGS sequence"/>
</dbReference>
<dbReference type="STRING" id="2162.BRM9_0547"/>
<dbReference type="KEGG" id="mfi:DSM1535_0528"/>
<dbReference type="PANTHER" id="PTHR43384">
    <property type="entry name" value="SEPTUM SITE-DETERMINING PROTEIN MIND HOMOLOG, CHLOROPLASTIC-RELATED"/>
    <property type="match status" value="1"/>
</dbReference>
<evidence type="ECO:0000313" key="6">
    <source>
        <dbReference type="Proteomes" id="UP000029661"/>
    </source>
</evidence>
<protein>
    <submittedName>
        <fullName evidence="2 3">Cell division ATPase MinD</fullName>
    </submittedName>
</protein>
<organism evidence="2 6">
    <name type="scientific">Methanobacterium formicicum</name>
    <dbReference type="NCBI Taxonomy" id="2162"/>
    <lineage>
        <taxon>Archaea</taxon>
        <taxon>Methanobacteriati</taxon>
        <taxon>Methanobacteriota</taxon>
        <taxon>Methanomada group</taxon>
        <taxon>Methanobacteria</taxon>
        <taxon>Methanobacteriales</taxon>
        <taxon>Methanobacteriaceae</taxon>
        <taxon>Methanobacterium</taxon>
    </lineage>
</organism>
<evidence type="ECO:0000313" key="4">
    <source>
        <dbReference type="EMBL" id="CEL25220.1"/>
    </source>
</evidence>
<dbReference type="AlphaFoldDB" id="A0A089ZES1"/>
<keyword evidence="2" id="KW-0131">Cell cycle</keyword>
<dbReference type="NCBIfam" id="TIGR01969">
    <property type="entry name" value="minD_arch"/>
    <property type="match status" value="1"/>
</dbReference>
<gene>
    <name evidence="2" type="primary">minD2</name>
    <name evidence="5" type="synonym">minD</name>
    <name evidence="2" type="ORF">BRM9_0547</name>
    <name evidence="3" type="ORF">DSM1535_0528</name>
    <name evidence="5" type="ORF">ISP06_09125</name>
    <name evidence="4" type="ORF">MB9_1585</name>
</gene>
<dbReference type="KEGG" id="mfc:BRM9_0547"/>
<dbReference type="InterPro" id="IPR002586">
    <property type="entry name" value="CobQ/CobB/MinD/ParA_Nub-bd_dom"/>
</dbReference>
<dbReference type="InterPro" id="IPR010224">
    <property type="entry name" value="MinD_archaea"/>
</dbReference>
<dbReference type="OrthoDB" id="31168at2157"/>
<dbReference type="PATRIC" id="fig|2162.10.peg.1653"/>
<accession>A0A089ZES1</accession>
<keyword evidence="2" id="KW-0132">Cell division</keyword>
<proteinExistence type="predicted"/>
<sequence length="265" mass="29423">MSRFIALASGKGGVGRTSLTFNLGVALSLFGEETVMLDMDLMMSNMDVITGLLNPEVTLHDVLMRDKAVQDCVYQVNQGALVIPTGMHFETLKTINPNYVSWQRIMEEISAYGNIFLMDLPSGINSNIFEALPEDTEAILVTNSTMPSVADALKIRILLNELNIEILGFVLNMWYDDNFLLSVNEIESILEVPMISVISYDREMDRSIALGSSVMELNPASPISNEIMQLAADLVGKEYKPVQPDKEGIMERIKKFVGILPPENK</sequence>
<dbReference type="GO" id="GO:0051782">
    <property type="term" value="P:negative regulation of cell division"/>
    <property type="evidence" value="ECO:0007669"/>
    <property type="project" value="TreeGrafter"/>
</dbReference>
<evidence type="ECO:0000313" key="2">
    <source>
        <dbReference type="EMBL" id="AIS31370.1"/>
    </source>
</evidence>
<dbReference type="EMBL" id="LN734822">
    <property type="protein sequence ID" value="CEL25220.1"/>
    <property type="molecule type" value="Genomic_DNA"/>
</dbReference>
<dbReference type="Gene3D" id="3.40.50.300">
    <property type="entry name" value="P-loop containing nucleotide triphosphate hydrolases"/>
    <property type="match status" value="1"/>
</dbReference>
<feature type="domain" description="CobQ/CobB/MinD/ParA nucleotide binding" evidence="1">
    <location>
        <begin position="5"/>
        <end position="212"/>
    </location>
</feature>
<dbReference type="GO" id="GO:0005829">
    <property type="term" value="C:cytosol"/>
    <property type="evidence" value="ECO:0007669"/>
    <property type="project" value="TreeGrafter"/>
</dbReference>
<reference evidence="3" key="2">
    <citation type="submission" date="2014-08" db="EMBL/GenBank/DDBJ databases">
        <authorList>
            <person name="Wibberg D."/>
        </authorList>
    </citation>
    <scope>NUCLEOTIDE SEQUENCE</scope>
</reference>
<dbReference type="InterPro" id="IPR027417">
    <property type="entry name" value="P-loop_NTPase"/>
</dbReference>
<dbReference type="GO" id="GO:0016887">
    <property type="term" value="F:ATP hydrolysis activity"/>
    <property type="evidence" value="ECO:0007669"/>
    <property type="project" value="TreeGrafter"/>
</dbReference>
<dbReference type="GO" id="GO:0051301">
    <property type="term" value="P:cell division"/>
    <property type="evidence" value="ECO:0007669"/>
    <property type="project" value="UniProtKB-KW"/>
</dbReference>
<reference evidence="5" key="4">
    <citation type="submission" date="2020-10" db="EMBL/GenBank/DDBJ databases">
        <title>Dehalococcoides mccartyi of a TCE/Cr reducing biochatode.</title>
        <authorList>
            <person name="Matturro B."/>
        </authorList>
    </citation>
    <scope>NUCLEOTIDE SEQUENCE</scope>
    <source>
        <strain evidence="5">Bin2</strain>
    </source>
</reference>
<reference evidence="4" key="3">
    <citation type="submission" date="2014-09" db="EMBL/GenBank/DDBJ databases">
        <authorList>
            <person name="Bishop-Lilly K.A."/>
            <person name="Broomall S.M."/>
            <person name="Chain P.S."/>
            <person name="Chertkov O."/>
            <person name="Coyne S.R."/>
            <person name="Daligault H.E."/>
            <person name="Davenport K.W."/>
            <person name="Erkkila T."/>
            <person name="Frey K.G."/>
            <person name="Gibbons H.S."/>
            <person name="Gu W."/>
            <person name="Jaissle J."/>
            <person name="Johnson S.L."/>
            <person name="Koroleva G.I."/>
            <person name="Ladner J.T."/>
            <person name="Lo C.-C."/>
            <person name="Minogue T.D."/>
            <person name="Munk C."/>
            <person name="Palacios G.F."/>
            <person name="Redden C.L."/>
            <person name="Rosenzweig C.N."/>
            <person name="Scholz M.B."/>
            <person name="Teshima H."/>
            <person name="Xu Y."/>
        </authorList>
    </citation>
    <scope>NUCLEOTIDE SEQUENCE</scope>
    <source>
        <strain evidence="4">Mb9</strain>
    </source>
</reference>
<dbReference type="Proteomes" id="UP000029661">
    <property type="component" value="Chromosome"/>
</dbReference>
<dbReference type="EMBL" id="LN515531">
    <property type="protein sequence ID" value="CEA12889.1"/>
    <property type="molecule type" value="Genomic_DNA"/>
</dbReference>
<dbReference type="GeneID" id="82850932"/>
<dbReference type="GO" id="GO:0005524">
    <property type="term" value="F:ATP binding"/>
    <property type="evidence" value="ECO:0007669"/>
    <property type="project" value="TreeGrafter"/>
</dbReference>
<evidence type="ECO:0000313" key="7">
    <source>
        <dbReference type="Proteomes" id="UP000062768"/>
    </source>
</evidence>
<dbReference type="GO" id="GO:0009898">
    <property type="term" value="C:cytoplasmic side of plasma membrane"/>
    <property type="evidence" value="ECO:0007669"/>
    <property type="project" value="TreeGrafter"/>
</dbReference>
<dbReference type="EMBL" id="CP006933">
    <property type="protein sequence ID" value="AIS31370.1"/>
    <property type="molecule type" value="Genomic_DNA"/>
</dbReference>
<dbReference type="SUPFAM" id="SSF52540">
    <property type="entry name" value="P-loop containing nucleoside triphosphate hydrolases"/>
    <property type="match status" value="1"/>
</dbReference>